<dbReference type="InterPro" id="IPR036047">
    <property type="entry name" value="F-box-like_dom_sf"/>
</dbReference>
<dbReference type="SUPFAM" id="SSF81383">
    <property type="entry name" value="F-box domain"/>
    <property type="match status" value="1"/>
</dbReference>
<dbReference type="Proteomes" id="UP001157418">
    <property type="component" value="Unassembled WGS sequence"/>
</dbReference>
<dbReference type="Gene3D" id="3.80.10.10">
    <property type="entry name" value="Ribonuclease Inhibitor"/>
    <property type="match status" value="1"/>
</dbReference>
<name>A0AAU9MVD0_9ASTR</name>
<proteinExistence type="predicted"/>
<evidence type="ECO:0008006" key="3">
    <source>
        <dbReference type="Google" id="ProtNLM"/>
    </source>
</evidence>
<reference evidence="1 2" key="1">
    <citation type="submission" date="2022-01" db="EMBL/GenBank/DDBJ databases">
        <authorList>
            <person name="Xiong W."/>
            <person name="Schranz E."/>
        </authorList>
    </citation>
    <scope>NUCLEOTIDE SEQUENCE [LARGE SCALE GENOMIC DNA]</scope>
</reference>
<dbReference type="EMBL" id="CAKMRJ010003334">
    <property type="protein sequence ID" value="CAH1431799.1"/>
    <property type="molecule type" value="Genomic_DNA"/>
</dbReference>
<dbReference type="SUPFAM" id="SSF52047">
    <property type="entry name" value="RNI-like"/>
    <property type="match status" value="1"/>
</dbReference>
<evidence type="ECO:0000313" key="1">
    <source>
        <dbReference type="EMBL" id="CAH1431799.1"/>
    </source>
</evidence>
<keyword evidence="2" id="KW-1185">Reference proteome</keyword>
<organism evidence="1 2">
    <name type="scientific">Lactuca virosa</name>
    <dbReference type="NCBI Taxonomy" id="75947"/>
    <lineage>
        <taxon>Eukaryota</taxon>
        <taxon>Viridiplantae</taxon>
        <taxon>Streptophyta</taxon>
        <taxon>Embryophyta</taxon>
        <taxon>Tracheophyta</taxon>
        <taxon>Spermatophyta</taxon>
        <taxon>Magnoliopsida</taxon>
        <taxon>eudicotyledons</taxon>
        <taxon>Gunneridae</taxon>
        <taxon>Pentapetalae</taxon>
        <taxon>asterids</taxon>
        <taxon>campanulids</taxon>
        <taxon>Asterales</taxon>
        <taxon>Asteraceae</taxon>
        <taxon>Cichorioideae</taxon>
        <taxon>Cichorieae</taxon>
        <taxon>Lactucinae</taxon>
        <taxon>Lactuca</taxon>
    </lineage>
</organism>
<evidence type="ECO:0000313" key="2">
    <source>
        <dbReference type="Proteomes" id="UP001157418"/>
    </source>
</evidence>
<accession>A0AAU9MVD0</accession>
<dbReference type="AlphaFoldDB" id="A0AAU9MVD0"/>
<gene>
    <name evidence="1" type="ORF">LVIROSA_LOCUS18499</name>
</gene>
<protein>
    <recommendedName>
        <fullName evidence="3">F-box domain-containing protein</fullName>
    </recommendedName>
</protein>
<dbReference type="InterPro" id="IPR032675">
    <property type="entry name" value="LRR_dom_sf"/>
</dbReference>
<sequence length="431" mass="47953">MAKHSPRDDNYDQLNINALFESLFAVSDSALIDASFDGFVESRSTDSHQNDDDFIERAIHLSSVLLEAGKRSARKRSSVHNASVWPLSPDLTIKVFSMLDTQSLFCAGATCSFFKMCAIDPLSYSNINLGTLIPKIKPKINNNKDAMVSTMIQRVGSALQSIKLGVLPPYINDDDADYDYQWGVKKFRQRDESPFLTGSCLSSLSVNGGVPGSRLRSLQLYTIEMKDETTLSDALSTSLSVCHSLVELKFVNMDAYISRILESVSRYCHLLERFIFEFSGSRPDLVETSVCKEFVVNCPKITTLVLQACELFPSEAFQLVKGFNELKYVDFSNCYSLTGAFLEDLATKGGGNSLEVMILRWLDLDKVEVKKFMKALIAGKLRQLRHLDISESGGLVDTGDDGDLRFGVSGIIPSKKLLKQRPDFCLVNKIC</sequence>
<comment type="caution">
    <text evidence="1">The sequence shown here is derived from an EMBL/GenBank/DDBJ whole genome shotgun (WGS) entry which is preliminary data.</text>
</comment>